<keyword evidence="6" id="KW-1133">Transmembrane helix</keyword>
<dbReference type="SUPFAM" id="SSF55486">
    <property type="entry name" value="Metalloproteases ('zincins'), catalytic domain"/>
    <property type="match status" value="1"/>
</dbReference>
<feature type="binding site" evidence="4">
    <location>
        <position position="436"/>
    </location>
    <ligand>
        <name>Zn(2+)</name>
        <dbReference type="ChEBI" id="CHEBI:29105"/>
        <note>catalytic</note>
    </ligand>
</feature>
<dbReference type="Pfam" id="PF13688">
    <property type="entry name" value="Reprolysin_5"/>
    <property type="match status" value="1"/>
</dbReference>
<dbReference type="InterPro" id="IPR024079">
    <property type="entry name" value="MetalloPept_cat_dom_sf"/>
</dbReference>
<evidence type="ECO:0000313" key="10">
    <source>
        <dbReference type="EMBL" id="QSS49408.1"/>
    </source>
</evidence>
<evidence type="ECO:0000256" key="2">
    <source>
        <dbReference type="ARBA" id="ARBA00056552"/>
    </source>
</evidence>
<comment type="caution">
    <text evidence="4">Lacks conserved residue(s) required for the propagation of feature annotation.</text>
</comment>
<dbReference type="FunFam" id="4.10.70.10:FF:000003">
    <property type="entry name" value="Disintegrin and metalloproteinase domain-containing protein 17"/>
    <property type="match status" value="1"/>
</dbReference>
<evidence type="ECO:0000256" key="3">
    <source>
        <dbReference type="ARBA" id="ARBA00074021"/>
    </source>
</evidence>
<feature type="binding site" evidence="4">
    <location>
        <position position="446"/>
    </location>
    <ligand>
        <name>Zn(2+)</name>
        <dbReference type="ChEBI" id="CHEBI:29105"/>
        <note>catalytic</note>
    </ligand>
</feature>
<evidence type="ECO:0000256" key="5">
    <source>
        <dbReference type="SAM" id="MobiDB-lite"/>
    </source>
</evidence>
<dbReference type="AlphaFoldDB" id="A0A8A1L4V0"/>
<keyword evidence="4" id="KW-0479">Metal-binding</keyword>
<dbReference type="InterPro" id="IPR006586">
    <property type="entry name" value="ADAM_Cys-rich"/>
</dbReference>
<dbReference type="SMART" id="SM00608">
    <property type="entry name" value="ACR"/>
    <property type="match status" value="1"/>
</dbReference>
<dbReference type="Gene3D" id="3.40.1620.60">
    <property type="match status" value="1"/>
</dbReference>
<evidence type="ECO:0000256" key="6">
    <source>
        <dbReference type="SAM" id="Phobius"/>
    </source>
</evidence>
<gene>
    <name evidence="10" type="ORF">I7I53_09747</name>
</gene>
<dbReference type="PANTHER" id="PTHR11905">
    <property type="entry name" value="ADAM A DISINTEGRIN AND METALLOPROTEASE DOMAIN"/>
    <property type="match status" value="1"/>
</dbReference>
<keyword evidence="1" id="KW-1015">Disulfide bond</keyword>
<feature type="signal peptide" evidence="7">
    <location>
        <begin position="1"/>
        <end position="24"/>
    </location>
</feature>
<keyword evidence="7" id="KW-0732">Signal</keyword>
<protein>
    <recommendedName>
        <fullName evidence="3">Disintegrin and metalloproteinase domain-containing protein B</fullName>
    </recommendedName>
</protein>
<dbReference type="GO" id="GO:0006508">
    <property type="term" value="P:proteolysis"/>
    <property type="evidence" value="ECO:0007669"/>
    <property type="project" value="UniProtKB-KW"/>
</dbReference>
<keyword evidence="6" id="KW-0472">Membrane</keyword>
<dbReference type="VEuPathDB" id="FungiDB:I7I53_09747"/>
<evidence type="ECO:0000256" key="7">
    <source>
        <dbReference type="SAM" id="SignalP"/>
    </source>
</evidence>
<feature type="binding site" evidence="4">
    <location>
        <position position="440"/>
    </location>
    <ligand>
        <name>Zn(2+)</name>
        <dbReference type="ChEBI" id="CHEBI:29105"/>
        <note>catalytic</note>
    </ligand>
</feature>
<dbReference type="Gene3D" id="4.10.70.10">
    <property type="entry name" value="Disintegrin domain"/>
    <property type="match status" value="1"/>
</dbReference>
<dbReference type="InterPro" id="IPR001590">
    <property type="entry name" value="Peptidase_M12B"/>
</dbReference>
<dbReference type="PROSITE" id="PS50215">
    <property type="entry name" value="ADAM_MEPRO"/>
    <property type="match status" value="1"/>
</dbReference>
<dbReference type="Gene3D" id="3.40.390.10">
    <property type="entry name" value="Collagenase (Catalytic Domain)"/>
    <property type="match status" value="1"/>
</dbReference>
<evidence type="ECO:0000259" key="9">
    <source>
        <dbReference type="PROSITE" id="PS50215"/>
    </source>
</evidence>
<dbReference type="Proteomes" id="UP000663419">
    <property type="component" value="Chromosome 1"/>
</dbReference>
<sequence>MRFFRGLVPLITSALSIFTSNVDAHSERRSNIGYLSLVEQPTIHTPSHRVNALSHFDITFELHKRRQRLKLSLEPNHDILPDDAQVHFLDQAGNIQKSESIKRQDHKVFKGWSWIQVAEGNWERAGWARVVVKEDGLNPLFEGTFTVNHDHHHVLLRSSYAKSKHELDKDVDDTTGEYMIVFRDSDMELIEDDDVTKRSSPETHSCGADNLLFNSDPDHPVFRRTAERDTTRWGSMSLESVFGLSRRQLDMPGGGNAGGVNLATTIGSTAGCPSRRKVALIGVATDCSYAQTFDSQPQLTRENVISVVNSASQVYEETFNVSLGLRNLIVSPAACPASPVASAPWNVGCGGAGDALTLGQRLNLFSAWRGKQRDDNAFWTLMSNCRTGAEVGLAWLGQLCNRDVRGNPNPNNSSSQAVTGANVVARTPNEWQVFAHEVGHTFGAVHDCDASLCNQQAAATSQCCPFSRGSCNANGRFIMNPTSGRGITQFSPCTVGNICSGMGRNSVRSDCLVNNRGVVTITGSQCGNGIVEEGEDCDCGGEASCRGNPCCDARTCKFKANAVCDDSNEECCENCQYKSSDSVCRASTGPCDPEEKCTGKSPNCPPDKNKPDGESCGNGLACASGQCTSRDRQCQTLMGSLLGGNDTYSCDDRTCTLTCSSPSLPPNTCSSLNQNFLDGTPCTAGGRCKNGVCEGSSFGREVKSWIDNNRSLVIGLAAGIGGLLLLSILSCIVKRCRTRRHPKSMAPMTQGAVFSPPPPGLSGWRGQQPADPFISYPPQQGYGPGGPIDPPFPPPAYGSTAAARGRMPSVRYA</sequence>
<dbReference type="Pfam" id="PF00200">
    <property type="entry name" value="Disintegrin"/>
    <property type="match status" value="1"/>
</dbReference>
<keyword evidence="4" id="KW-0862">Zinc</keyword>
<dbReference type="SUPFAM" id="SSF57552">
    <property type="entry name" value="Blood coagulation inhibitor (disintegrin)"/>
    <property type="match status" value="1"/>
</dbReference>
<dbReference type="InterPro" id="IPR034028">
    <property type="entry name" value="ZnMc_ADAM_fungal"/>
</dbReference>
<dbReference type="GO" id="GO:0046872">
    <property type="term" value="F:metal ion binding"/>
    <property type="evidence" value="ECO:0007669"/>
    <property type="project" value="UniProtKB-KW"/>
</dbReference>
<dbReference type="InterPro" id="IPR001762">
    <property type="entry name" value="Disintegrin_dom"/>
</dbReference>
<keyword evidence="6" id="KW-0812">Transmembrane</keyword>
<comment type="function">
    <text evidence="2">Probable zinc protease.</text>
</comment>
<dbReference type="CDD" id="cd04271">
    <property type="entry name" value="ZnMc_ADAM_fungal"/>
    <property type="match status" value="1"/>
</dbReference>
<evidence type="ECO:0000259" key="8">
    <source>
        <dbReference type="PROSITE" id="PS50214"/>
    </source>
</evidence>
<feature type="transmembrane region" description="Helical" evidence="6">
    <location>
        <begin position="712"/>
        <end position="733"/>
    </location>
</feature>
<accession>A0A8A1L4V0</accession>
<dbReference type="PROSITE" id="PS50214">
    <property type="entry name" value="DISINTEGRIN_2"/>
    <property type="match status" value="1"/>
</dbReference>
<proteinExistence type="predicted"/>
<feature type="domain" description="Peptidase M12B" evidence="9">
    <location>
        <begin position="277"/>
        <end position="498"/>
    </location>
</feature>
<dbReference type="SMART" id="SM00050">
    <property type="entry name" value="DISIN"/>
    <property type="match status" value="1"/>
</dbReference>
<evidence type="ECO:0000256" key="1">
    <source>
        <dbReference type="ARBA" id="ARBA00023157"/>
    </source>
</evidence>
<feature type="compositionally biased region" description="Pro residues" evidence="5">
    <location>
        <begin position="787"/>
        <end position="796"/>
    </location>
</feature>
<evidence type="ECO:0000256" key="4">
    <source>
        <dbReference type="PROSITE-ProRule" id="PRU00276"/>
    </source>
</evidence>
<dbReference type="InterPro" id="IPR036436">
    <property type="entry name" value="Disintegrin_dom_sf"/>
</dbReference>
<feature type="active site" evidence="4">
    <location>
        <position position="437"/>
    </location>
</feature>
<feature type="domain" description="Disintegrin" evidence="8">
    <location>
        <begin position="523"/>
        <end position="612"/>
    </location>
</feature>
<evidence type="ECO:0000313" key="11">
    <source>
        <dbReference type="Proteomes" id="UP000663419"/>
    </source>
</evidence>
<dbReference type="GO" id="GO:0004222">
    <property type="term" value="F:metalloendopeptidase activity"/>
    <property type="evidence" value="ECO:0007669"/>
    <property type="project" value="InterPro"/>
</dbReference>
<dbReference type="EMBL" id="CP069102">
    <property type="protein sequence ID" value="QSS49408.1"/>
    <property type="molecule type" value="Genomic_DNA"/>
</dbReference>
<organism evidence="10 11">
    <name type="scientific">Ajellomyces capsulatus (strain H88)</name>
    <name type="common">Darling's disease fungus</name>
    <name type="synonym">Histoplasma capsulatum</name>
    <dbReference type="NCBI Taxonomy" id="544711"/>
    <lineage>
        <taxon>Eukaryota</taxon>
        <taxon>Fungi</taxon>
        <taxon>Dikarya</taxon>
        <taxon>Ascomycota</taxon>
        <taxon>Pezizomycotina</taxon>
        <taxon>Eurotiomycetes</taxon>
        <taxon>Eurotiomycetidae</taxon>
        <taxon>Onygenales</taxon>
        <taxon>Ajellomycetaceae</taxon>
        <taxon>Histoplasma</taxon>
    </lineage>
</organism>
<keyword evidence="10" id="KW-0645">Protease</keyword>
<keyword evidence="10" id="KW-0378">Hydrolase</keyword>
<name>A0A8A1L4V0_AJEC8</name>
<feature type="chain" id="PRO_5034421255" description="Disintegrin and metalloproteinase domain-containing protein B" evidence="7">
    <location>
        <begin position="25"/>
        <end position="813"/>
    </location>
</feature>
<feature type="region of interest" description="Disordered" evidence="5">
    <location>
        <begin position="776"/>
        <end position="813"/>
    </location>
</feature>
<dbReference type="PANTHER" id="PTHR11905:SF159">
    <property type="entry name" value="ADAM METALLOPROTEASE"/>
    <property type="match status" value="1"/>
</dbReference>
<reference evidence="10" key="1">
    <citation type="submission" date="2021-01" db="EMBL/GenBank/DDBJ databases">
        <title>Chromosome-level genome assembly of a human fungal pathogen reveals clustering of transcriptionally co-regulated genes.</title>
        <authorList>
            <person name="Voorhies M."/>
            <person name="Cohen S."/>
            <person name="Shea T.P."/>
            <person name="Petrus S."/>
            <person name="Munoz J.F."/>
            <person name="Poplawski S."/>
            <person name="Goldman W.E."/>
            <person name="Michael T."/>
            <person name="Cuomo C.A."/>
            <person name="Sil A."/>
            <person name="Beyhan S."/>
        </authorList>
    </citation>
    <scope>NUCLEOTIDE SEQUENCE</scope>
    <source>
        <strain evidence="10">H88</strain>
    </source>
</reference>